<feature type="domain" description="Lipoyl-binding" evidence="5">
    <location>
        <begin position="22"/>
        <end position="104"/>
    </location>
</feature>
<dbReference type="Gene3D" id="2.40.50.100">
    <property type="match status" value="1"/>
</dbReference>
<protein>
    <recommendedName>
        <fullName evidence="3">Glycine cleavage system H protein</fullName>
    </recommendedName>
</protein>
<evidence type="ECO:0000256" key="1">
    <source>
        <dbReference type="ARBA" id="ARBA00009249"/>
    </source>
</evidence>
<evidence type="ECO:0000256" key="2">
    <source>
        <dbReference type="ARBA" id="ARBA00022823"/>
    </source>
</evidence>
<keyword evidence="2 3" id="KW-0450">Lipoyl</keyword>
<dbReference type="InterPro" id="IPR003016">
    <property type="entry name" value="2-oxoA_DH_lipoyl-BS"/>
</dbReference>
<evidence type="ECO:0000256" key="3">
    <source>
        <dbReference type="HAMAP-Rule" id="MF_00272"/>
    </source>
</evidence>
<comment type="similarity">
    <text evidence="1 3">Belongs to the GcvH family.</text>
</comment>
<dbReference type="InterPro" id="IPR000089">
    <property type="entry name" value="Biotin_lipoyl"/>
</dbReference>
<dbReference type="SUPFAM" id="SSF51230">
    <property type="entry name" value="Single hybrid motif"/>
    <property type="match status" value="1"/>
</dbReference>
<comment type="cofactor">
    <cofactor evidence="3">
        <name>(R)-lipoate</name>
        <dbReference type="ChEBI" id="CHEBI:83088"/>
    </cofactor>
    <text evidence="3">Binds 1 lipoyl cofactor covalently.</text>
</comment>
<accession>A0A4R2QMH3</accession>
<dbReference type="Pfam" id="PF01597">
    <property type="entry name" value="GCV_H"/>
    <property type="match status" value="1"/>
</dbReference>
<dbReference type="RefSeq" id="WP_132878367.1">
    <property type="nucleotide sequence ID" value="NZ_SLXQ01000008.1"/>
</dbReference>
<proteinExistence type="inferred from homology"/>
<gene>
    <name evidence="3" type="primary">gcvH</name>
    <name evidence="6" type="ORF">EV191_108141</name>
</gene>
<dbReference type="GO" id="GO:0009249">
    <property type="term" value="P:protein lipoylation"/>
    <property type="evidence" value="ECO:0007669"/>
    <property type="project" value="TreeGrafter"/>
</dbReference>
<dbReference type="InterPro" id="IPR002930">
    <property type="entry name" value="GCV_H"/>
</dbReference>
<feature type="modified residue" description="N6-lipoyllysine" evidence="3 4">
    <location>
        <position position="63"/>
    </location>
</feature>
<dbReference type="OrthoDB" id="9796712at2"/>
<evidence type="ECO:0000313" key="6">
    <source>
        <dbReference type="EMBL" id="TCP50054.1"/>
    </source>
</evidence>
<name>A0A4R2QMH3_9PSEU</name>
<comment type="subunit">
    <text evidence="3">The glycine cleavage system is composed of four proteins: P, T, L and H.</text>
</comment>
<dbReference type="PROSITE" id="PS50968">
    <property type="entry name" value="BIOTINYL_LIPOYL"/>
    <property type="match status" value="1"/>
</dbReference>
<evidence type="ECO:0000259" key="5">
    <source>
        <dbReference type="PROSITE" id="PS50968"/>
    </source>
</evidence>
<dbReference type="NCBIfam" id="TIGR00527">
    <property type="entry name" value="gcvH"/>
    <property type="match status" value="1"/>
</dbReference>
<dbReference type="HAMAP" id="MF_00272">
    <property type="entry name" value="GcvH"/>
    <property type="match status" value="1"/>
</dbReference>
<keyword evidence="7" id="KW-1185">Reference proteome</keyword>
<dbReference type="CDD" id="cd06848">
    <property type="entry name" value="GCS_H"/>
    <property type="match status" value="1"/>
</dbReference>
<dbReference type="InterPro" id="IPR017453">
    <property type="entry name" value="GCV_H_sub"/>
</dbReference>
<comment type="function">
    <text evidence="3">The glycine cleavage system catalyzes the degradation of glycine. The H protein shuttles the methylamine group of glycine from the P protein to the T protein.</text>
</comment>
<comment type="caution">
    <text evidence="6">The sequence shown here is derived from an EMBL/GenBank/DDBJ whole genome shotgun (WGS) entry which is preliminary data.</text>
</comment>
<dbReference type="PROSITE" id="PS00189">
    <property type="entry name" value="LIPOYL"/>
    <property type="match status" value="1"/>
</dbReference>
<dbReference type="Proteomes" id="UP000294911">
    <property type="component" value="Unassembled WGS sequence"/>
</dbReference>
<dbReference type="InterPro" id="IPR011053">
    <property type="entry name" value="Single_hybrid_motif"/>
</dbReference>
<dbReference type="GO" id="GO:0019464">
    <property type="term" value="P:glycine decarboxylation via glycine cleavage system"/>
    <property type="evidence" value="ECO:0007669"/>
    <property type="project" value="UniProtKB-UniRule"/>
</dbReference>
<dbReference type="GO" id="GO:0005829">
    <property type="term" value="C:cytosol"/>
    <property type="evidence" value="ECO:0007669"/>
    <property type="project" value="TreeGrafter"/>
</dbReference>
<dbReference type="GO" id="GO:0005960">
    <property type="term" value="C:glycine cleavage complex"/>
    <property type="evidence" value="ECO:0007669"/>
    <property type="project" value="InterPro"/>
</dbReference>
<dbReference type="NCBIfam" id="NF002270">
    <property type="entry name" value="PRK01202.1"/>
    <property type="match status" value="1"/>
</dbReference>
<dbReference type="EMBL" id="SLXQ01000008">
    <property type="protein sequence ID" value="TCP50054.1"/>
    <property type="molecule type" value="Genomic_DNA"/>
</dbReference>
<sequence length="123" mass="13560">MRVPEHLSYTKEHEWLDVTEEIATMGLTDFAQDSLGEVVFVELPETGSQLTEGQSCGEIESTKSVSELYAAASGEVVEVNERVLSEPELVNTDPYGQGWLLKIRVTGQPELLTATAYAELIKE</sequence>
<organism evidence="6 7">
    <name type="scientific">Tamaricihabitans halophyticus</name>
    <dbReference type="NCBI Taxonomy" id="1262583"/>
    <lineage>
        <taxon>Bacteria</taxon>
        <taxon>Bacillati</taxon>
        <taxon>Actinomycetota</taxon>
        <taxon>Actinomycetes</taxon>
        <taxon>Pseudonocardiales</taxon>
        <taxon>Pseudonocardiaceae</taxon>
        <taxon>Tamaricihabitans</taxon>
    </lineage>
</organism>
<evidence type="ECO:0000256" key="4">
    <source>
        <dbReference type="PIRSR" id="PIRSR617453-50"/>
    </source>
</evidence>
<evidence type="ECO:0000313" key="7">
    <source>
        <dbReference type="Proteomes" id="UP000294911"/>
    </source>
</evidence>
<dbReference type="PANTHER" id="PTHR11715">
    <property type="entry name" value="GLYCINE CLEAVAGE SYSTEM H PROTEIN"/>
    <property type="match status" value="1"/>
</dbReference>
<reference evidence="6 7" key="1">
    <citation type="submission" date="2019-03" db="EMBL/GenBank/DDBJ databases">
        <title>Genomic Encyclopedia of Type Strains, Phase IV (KMG-IV): sequencing the most valuable type-strain genomes for metagenomic binning, comparative biology and taxonomic classification.</title>
        <authorList>
            <person name="Goeker M."/>
        </authorList>
    </citation>
    <scope>NUCLEOTIDE SEQUENCE [LARGE SCALE GENOMIC DNA]</scope>
    <source>
        <strain evidence="6 7">DSM 45765</strain>
    </source>
</reference>
<dbReference type="InterPro" id="IPR033753">
    <property type="entry name" value="GCV_H/Fam206"/>
</dbReference>
<dbReference type="AlphaFoldDB" id="A0A4R2QMH3"/>
<dbReference type="PANTHER" id="PTHR11715:SF3">
    <property type="entry name" value="GLYCINE CLEAVAGE SYSTEM H PROTEIN-RELATED"/>
    <property type="match status" value="1"/>
</dbReference>